<dbReference type="InterPro" id="IPR023387">
    <property type="entry name" value="DUF1653-like_dom"/>
</dbReference>
<evidence type="ECO:0000313" key="3">
    <source>
        <dbReference type="Proteomes" id="UP000198806"/>
    </source>
</evidence>
<evidence type="ECO:0000259" key="1">
    <source>
        <dbReference type="Pfam" id="PF07866"/>
    </source>
</evidence>
<feature type="domain" description="DUF1653" evidence="1">
    <location>
        <begin position="12"/>
        <end position="75"/>
    </location>
</feature>
<name>A0A1I5BJA0_9FIRM</name>
<dbReference type="Proteomes" id="UP000198806">
    <property type="component" value="Unassembled WGS sequence"/>
</dbReference>
<dbReference type="EMBL" id="FOWD01000001">
    <property type="protein sequence ID" value="SFN74838.1"/>
    <property type="molecule type" value="Genomic_DNA"/>
</dbReference>
<evidence type="ECO:0000313" key="2">
    <source>
        <dbReference type="EMBL" id="SFN74838.1"/>
    </source>
</evidence>
<accession>A0A1I5BJA0</accession>
<gene>
    <name evidence="2" type="ORF">SAMN04489757_10143</name>
</gene>
<dbReference type="AlphaFoldDB" id="A0A1I5BJA0"/>
<reference evidence="2 3" key="1">
    <citation type="submission" date="2016-10" db="EMBL/GenBank/DDBJ databases">
        <authorList>
            <person name="de Groot N.N."/>
        </authorList>
    </citation>
    <scope>NUCLEOTIDE SEQUENCE [LARGE SCALE GENOMIC DNA]</scope>
    <source>
        <strain evidence="2 3">DSM 1283</strain>
    </source>
</reference>
<dbReference type="OrthoDB" id="371169at2"/>
<organism evidence="2 3">
    <name type="scientific">Anaerocolumna aminovalerica</name>
    <dbReference type="NCBI Taxonomy" id="1527"/>
    <lineage>
        <taxon>Bacteria</taxon>
        <taxon>Bacillati</taxon>
        <taxon>Bacillota</taxon>
        <taxon>Clostridia</taxon>
        <taxon>Lachnospirales</taxon>
        <taxon>Lachnospiraceae</taxon>
        <taxon>Anaerocolumna</taxon>
    </lineage>
</organism>
<dbReference type="Pfam" id="PF07866">
    <property type="entry name" value="DUF1653"/>
    <property type="match status" value="1"/>
</dbReference>
<proteinExistence type="predicted"/>
<dbReference type="Gene3D" id="2.30.30.320">
    <property type="entry name" value="DUF1653-like domain"/>
    <property type="match status" value="1"/>
</dbReference>
<keyword evidence="3" id="KW-1185">Reference proteome</keyword>
<protein>
    <recommendedName>
        <fullName evidence="1">DUF1653 domain-containing protein</fullName>
    </recommendedName>
</protein>
<sequence length="194" mass="22769">MDYQRIPKSGEIYKHFKNNLYQIITVAIHTETNEQLVIYQALYGDYKIFARPLNMFLSEVDFIKYPEAGQKYRFELWGHNYIQDTVDSITNSHVEASKAIHIEPEYEIDNTTLQDEEAAQSGVNSVLLEFLDARSYNDKLEILLNRKKYIDERLLNDMAVSIDCTIEEGTMEERIKGLIFALETLARFENKRLR</sequence>
<dbReference type="InterPro" id="IPR037135">
    <property type="entry name" value="DUF1653-like_dom_sf"/>
</dbReference>
<dbReference type="RefSeq" id="WP_091683413.1">
    <property type="nucleotide sequence ID" value="NZ_BAABFM010000003.1"/>
</dbReference>
<dbReference type="STRING" id="1527.SAMN04489757_10143"/>